<comment type="caution">
    <text evidence="1">The sequence shown here is derived from an EMBL/GenBank/DDBJ whole genome shotgun (WGS) entry which is preliminary data.</text>
</comment>
<proteinExistence type="predicted"/>
<reference evidence="1 2" key="1">
    <citation type="submission" date="2024-07" db="EMBL/GenBank/DDBJ databases">
        <title>Section-level genome sequencing and comparative genomics of Aspergillus sections Usti and Cavernicolus.</title>
        <authorList>
            <consortium name="Lawrence Berkeley National Laboratory"/>
            <person name="Nybo J.L."/>
            <person name="Vesth T.C."/>
            <person name="Theobald S."/>
            <person name="Frisvad J.C."/>
            <person name="Larsen T.O."/>
            <person name="Kjaerboelling I."/>
            <person name="Rothschild-Mancinelli K."/>
            <person name="Lyhne E.K."/>
            <person name="Kogle M.E."/>
            <person name="Barry K."/>
            <person name="Clum A."/>
            <person name="Na H."/>
            <person name="Ledsgaard L."/>
            <person name="Lin J."/>
            <person name="Lipzen A."/>
            <person name="Kuo A."/>
            <person name="Riley R."/>
            <person name="Mondo S."/>
            <person name="Labutti K."/>
            <person name="Haridas S."/>
            <person name="Pangalinan J."/>
            <person name="Salamov A.A."/>
            <person name="Simmons B.A."/>
            <person name="Magnuson J.K."/>
            <person name="Chen J."/>
            <person name="Drula E."/>
            <person name="Henrissat B."/>
            <person name="Wiebenga A."/>
            <person name="Lubbers R.J."/>
            <person name="Gomes A.C."/>
            <person name="Makela M.R."/>
            <person name="Stajich J."/>
            <person name="Grigoriev I.V."/>
            <person name="Mortensen U.H."/>
            <person name="De Vries R.P."/>
            <person name="Baker S.E."/>
            <person name="Andersen M.R."/>
        </authorList>
    </citation>
    <scope>NUCLEOTIDE SEQUENCE [LARGE SCALE GENOMIC DNA]</scope>
    <source>
        <strain evidence="1 2">CBS 209.92</strain>
    </source>
</reference>
<accession>A0ABR4GFA4</accession>
<keyword evidence="2" id="KW-1185">Reference proteome</keyword>
<gene>
    <name evidence="1" type="ORF">BJX66DRAFT_114622</name>
</gene>
<evidence type="ECO:0000313" key="1">
    <source>
        <dbReference type="EMBL" id="KAL2797205.1"/>
    </source>
</evidence>
<dbReference type="EMBL" id="JBFTWV010000021">
    <property type="protein sequence ID" value="KAL2797205.1"/>
    <property type="molecule type" value="Genomic_DNA"/>
</dbReference>
<name>A0ABR4GFA4_9EURO</name>
<evidence type="ECO:0000313" key="2">
    <source>
        <dbReference type="Proteomes" id="UP001610563"/>
    </source>
</evidence>
<sequence>MIDGLLLRGSISATAKTPAKACQEYSVCASSRLGQDDMIGESSYGRRSSRASITRPLLPQTETNLVFHTTAALGNPLGQRRELLGNSFGRAVSLSCTTEHPSPAPRAQECKNGCCGQGKIATATTTVAYNHVDVNIGWFSELRTRQNVRSALRCSLNSISGVTDSAHCSPPSPCLSNVTQDEVTGSKCTKLCQAVRQELFQISQRTS</sequence>
<organism evidence="1 2">
    <name type="scientific">Aspergillus keveii</name>
    <dbReference type="NCBI Taxonomy" id="714993"/>
    <lineage>
        <taxon>Eukaryota</taxon>
        <taxon>Fungi</taxon>
        <taxon>Dikarya</taxon>
        <taxon>Ascomycota</taxon>
        <taxon>Pezizomycotina</taxon>
        <taxon>Eurotiomycetes</taxon>
        <taxon>Eurotiomycetidae</taxon>
        <taxon>Eurotiales</taxon>
        <taxon>Aspergillaceae</taxon>
        <taxon>Aspergillus</taxon>
        <taxon>Aspergillus subgen. Nidulantes</taxon>
    </lineage>
</organism>
<dbReference type="Proteomes" id="UP001610563">
    <property type="component" value="Unassembled WGS sequence"/>
</dbReference>
<protein>
    <submittedName>
        <fullName evidence="1">Uncharacterized protein</fullName>
    </submittedName>
</protein>